<evidence type="ECO:0000256" key="3">
    <source>
        <dbReference type="ARBA" id="ARBA00022801"/>
    </source>
</evidence>
<evidence type="ECO:0000256" key="5">
    <source>
        <dbReference type="SAM" id="MobiDB-lite"/>
    </source>
</evidence>
<dbReference type="InterPro" id="IPR041897">
    <property type="entry name" value="INTS11-like_MBL-fold"/>
</dbReference>
<feature type="compositionally biased region" description="Basic and acidic residues" evidence="5">
    <location>
        <begin position="974"/>
        <end position="984"/>
    </location>
</feature>
<dbReference type="GO" id="GO:0016787">
    <property type="term" value="F:hydrolase activity"/>
    <property type="evidence" value="ECO:0007669"/>
    <property type="project" value="UniProtKB-KW"/>
</dbReference>
<dbReference type="CDD" id="cd16291">
    <property type="entry name" value="INTS11-like_MBL-fold"/>
    <property type="match status" value="1"/>
</dbReference>
<evidence type="ECO:0000259" key="6">
    <source>
        <dbReference type="SMART" id="SM00849"/>
    </source>
</evidence>
<sequence>MSIEVLPLGAGQDVGRSCCVVRMAGRTVMFDCGAHFGFRDARRFPEFGLLSRAGRFTEIIDAVVITHFHTDHLGALPYFTEICGYQGPILMTYPTFAIAPIMLEDYVKVNADRPGERLPYNEQHVQECLRRVTAVDLHQVVAVAPGLSFTFHYAGHVLGAAMVHMTAGHLTALYTGDFNSSPDRHLGPVEPQLPPGGPSGAALRRPDVLITEATYAATLRDSKRARERDLLSAVVETVSAGGKVLIPTFAMGRAQELLMLITDCWERNGLQVPVYFSSAMASRALVYYQLLLNWTNANVRRTIFGAAGPAGDGGGGAASAAAAASRRGSYLRPISSVDDFGSVDEGGSIGGDGGGGDEGTLEEEEEYDTDEEYGSDEKYEEALKRGEIEETRRGGGGDPGNRRRRQRRVMLPSDILPEDAHRVAAAAASIAGGGGGQEVIRGVDAGAGSAGGGAASSLARGVGVFSEADVYGMFRTRPWDRSLLHAPGAALLFASPGNITSGVSLEAFRAWAGDPKNLLVLAGYQVRGTLGARLEAIQNQGLQSQSLYRGGGGGGGVSAATVDVPNVPCTASGGGGGGGGGSGSSRVEVRCRIKMLAFSAHADLRGLLGLVRRCGPRAVVLVHGQREPMEFLRARIENHLGIECHAPPTGTTVSISPRRAVPLGVRPQLVSTATCAAGVLAAQSVRMAQAAASPRLYGMSEWRRRRAAGGLSEDGAAGTSRGGVNEDDDSGNHITFENECTADGLLSDPWVNIHRLRPQPMTSLPLSGVIVARVVPNGSQLQPGATAAAAAAAAPSSQPQHPEVVTAAARGGATQLTLTDSNTAAKVLLQAHHAKQQQVTPVSLYNLTYGCTYVVRLPSPLRSNAAPAAEHVPGPDVAEAAAAAAVAVDRLAATATADVLARARAVVSAEVGGYAASRRLQVEMATTTLSFGTFRAQLSVVSDPEFKFLDLMPPHQHIPEGIVTDSPEGSQAGEHQRAAGRDGGGDDGGGDAGDVGGGGCGGDGGGHRSAEDRCRLLLRISCKWSASEDAVASRCLHALRNEFGIADSH</sequence>
<feature type="region of interest" description="Disordered" evidence="5">
    <location>
        <begin position="336"/>
        <end position="409"/>
    </location>
</feature>
<feature type="compositionally biased region" description="Gly residues" evidence="5">
    <location>
        <begin position="986"/>
        <end position="1004"/>
    </location>
</feature>
<feature type="region of interest" description="Disordered" evidence="5">
    <location>
        <begin position="959"/>
        <end position="1005"/>
    </location>
</feature>
<dbReference type="Gene3D" id="3.60.15.10">
    <property type="entry name" value="Ribonuclease Z/Hydroxyacylglutathione hydrolase-like"/>
    <property type="match status" value="1"/>
</dbReference>
<feature type="compositionally biased region" description="Acidic residues" evidence="5">
    <location>
        <begin position="359"/>
        <end position="374"/>
    </location>
</feature>
<dbReference type="GO" id="GO:0005634">
    <property type="term" value="C:nucleus"/>
    <property type="evidence" value="ECO:0007669"/>
    <property type="project" value="UniProtKB-SubCell"/>
</dbReference>
<dbReference type="EMBL" id="BNCP01000026">
    <property type="protein sequence ID" value="GIL83380.1"/>
    <property type="molecule type" value="Genomic_DNA"/>
</dbReference>
<dbReference type="Proteomes" id="UP000747110">
    <property type="component" value="Unassembled WGS sequence"/>
</dbReference>
<feature type="domain" description="Beta-Casp" evidence="7">
    <location>
        <begin position="254"/>
        <end position="534"/>
    </location>
</feature>
<evidence type="ECO:0000256" key="1">
    <source>
        <dbReference type="ARBA" id="ARBA00004123"/>
    </source>
</evidence>
<dbReference type="InterPro" id="IPR050698">
    <property type="entry name" value="MBL"/>
</dbReference>
<dbReference type="Gene3D" id="3.40.50.10890">
    <property type="match status" value="1"/>
</dbReference>
<feature type="compositionally biased region" description="Gly residues" evidence="5">
    <location>
        <begin position="347"/>
        <end position="358"/>
    </location>
</feature>
<keyword evidence="4" id="KW-0539">Nucleus</keyword>
<reference evidence="8" key="1">
    <citation type="journal article" date="2021" name="Proc. Natl. Acad. Sci. U.S.A.">
        <title>Three genomes in the algal genus Volvox reveal the fate of a haploid sex-determining region after a transition to homothallism.</title>
        <authorList>
            <person name="Yamamoto K."/>
            <person name="Hamaji T."/>
            <person name="Kawai-Toyooka H."/>
            <person name="Matsuzaki R."/>
            <person name="Takahashi F."/>
            <person name="Nishimura Y."/>
            <person name="Kawachi M."/>
            <person name="Noguchi H."/>
            <person name="Minakuchi Y."/>
            <person name="Umen J.G."/>
            <person name="Toyoda A."/>
            <person name="Nozaki H."/>
        </authorList>
    </citation>
    <scope>NUCLEOTIDE SEQUENCE</scope>
    <source>
        <strain evidence="8">NIES-3786</strain>
    </source>
</reference>
<feature type="compositionally biased region" description="Basic and acidic residues" evidence="5">
    <location>
        <begin position="375"/>
        <end position="395"/>
    </location>
</feature>
<dbReference type="PANTHER" id="PTHR11203:SF37">
    <property type="entry name" value="INTEGRATOR COMPLEX SUBUNIT 11"/>
    <property type="match status" value="1"/>
</dbReference>
<name>A0A8J4CQY3_9CHLO</name>
<gene>
    <name evidence="8" type="ORF">Vretifemale_12216</name>
</gene>
<proteinExistence type="inferred from homology"/>
<feature type="region of interest" description="Disordered" evidence="5">
    <location>
        <begin position="708"/>
        <end position="736"/>
    </location>
</feature>
<dbReference type="PANTHER" id="PTHR11203">
    <property type="entry name" value="CLEAVAGE AND POLYADENYLATION SPECIFICITY FACTOR FAMILY MEMBER"/>
    <property type="match status" value="1"/>
</dbReference>
<evidence type="ECO:0008006" key="10">
    <source>
        <dbReference type="Google" id="ProtNLM"/>
    </source>
</evidence>
<dbReference type="GO" id="GO:0016180">
    <property type="term" value="P:snRNA processing"/>
    <property type="evidence" value="ECO:0007669"/>
    <property type="project" value="TreeGrafter"/>
</dbReference>
<evidence type="ECO:0000313" key="9">
    <source>
        <dbReference type="Proteomes" id="UP000747110"/>
    </source>
</evidence>
<evidence type="ECO:0000256" key="4">
    <source>
        <dbReference type="ARBA" id="ARBA00023242"/>
    </source>
</evidence>
<evidence type="ECO:0000256" key="2">
    <source>
        <dbReference type="ARBA" id="ARBA00007093"/>
    </source>
</evidence>
<dbReference type="InterPro" id="IPR011108">
    <property type="entry name" value="RMMBL"/>
</dbReference>
<accession>A0A8J4CQY3</accession>
<evidence type="ECO:0000259" key="7">
    <source>
        <dbReference type="SMART" id="SM01027"/>
    </source>
</evidence>
<dbReference type="SMART" id="SM00849">
    <property type="entry name" value="Lactamase_B"/>
    <property type="match status" value="1"/>
</dbReference>
<dbReference type="InterPro" id="IPR001279">
    <property type="entry name" value="Metallo-B-lactamas"/>
</dbReference>
<dbReference type="FunFam" id="3.60.15.10:FF:000028">
    <property type="entry name" value="Integrator complex subunit 11 isoform X3"/>
    <property type="match status" value="1"/>
</dbReference>
<dbReference type="Pfam" id="PF10996">
    <property type="entry name" value="Beta-Casp"/>
    <property type="match status" value="1"/>
</dbReference>
<comment type="caution">
    <text evidence="8">The sequence shown here is derived from an EMBL/GenBank/DDBJ whole genome shotgun (WGS) entry which is preliminary data.</text>
</comment>
<keyword evidence="9" id="KW-1185">Reference proteome</keyword>
<dbReference type="SMART" id="SM01027">
    <property type="entry name" value="Beta-Casp"/>
    <property type="match status" value="1"/>
</dbReference>
<dbReference type="SUPFAM" id="SSF56281">
    <property type="entry name" value="Metallo-hydrolase/oxidoreductase"/>
    <property type="match status" value="2"/>
</dbReference>
<protein>
    <recommendedName>
        <fullName evidence="10">Cleavage and polyadenylation specificity factor subunit 3</fullName>
    </recommendedName>
</protein>
<dbReference type="AlphaFoldDB" id="A0A8J4CQY3"/>
<keyword evidence="3" id="KW-0378">Hydrolase</keyword>
<comment type="similarity">
    <text evidence="2">Belongs to the metallo-beta-lactamase superfamily. RNA-metabolizing metallo-beta-lactamase-like family. INTS11 subfamily.</text>
</comment>
<comment type="subcellular location">
    <subcellularLocation>
        <location evidence="1">Nucleus</location>
    </subcellularLocation>
</comment>
<organism evidence="8 9">
    <name type="scientific">Volvox reticuliferus</name>
    <dbReference type="NCBI Taxonomy" id="1737510"/>
    <lineage>
        <taxon>Eukaryota</taxon>
        <taxon>Viridiplantae</taxon>
        <taxon>Chlorophyta</taxon>
        <taxon>core chlorophytes</taxon>
        <taxon>Chlorophyceae</taxon>
        <taxon>CS clade</taxon>
        <taxon>Chlamydomonadales</taxon>
        <taxon>Volvocaceae</taxon>
        <taxon>Volvox</taxon>
    </lineage>
</organism>
<dbReference type="OrthoDB" id="10249535at2759"/>
<feature type="domain" description="Metallo-beta-lactamase" evidence="6">
    <location>
        <begin position="15"/>
        <end position="234"/>
    </location>
</feature>
<dbReference type="Pfam" id="PF07521">
    <property type="entry name" value="RMMBL"/>
    <property type="match status" value="1"/>
</dbReference>
<evidence type="ECO:0000313" key="8">
    <source>
        <dbReference type="EMBL" id="GIL83380.1"/>
    </source>
</evidence>
<dbReference type="GO" id="GO:0004521">
    <property type="term" value="F:RNA endonuclease activity"/>
    <property type="evidence" value="ECO:0007669"/>
    <property type="project" value="TreeGrafter"/>
</dbReference>
<dbReference type="InterPro" id="IPR022712">
    <property type="entry name" value="Beta_Casp"/>
</dbReference>
<dbReference type="InterPro" id="IPR036866">
    <property type="entry name" value="RibonucZ/Hydroxyglut_hydro"/>
</dbReference>
<dbReference type="Pfam" id="PF00753">
    <property type="entry name" value="Lactamase_B"/>
    <property type="match status" value="1"/>
</dbReference>